<evidence type="ECO:0000256" key="15">
    <source>
        <dbReference type="ARBA" id="ARBA00023136"/>
    </source>
</evidence>
<evidence type="ECO:0000256" key="17">
    <source>
        <dbReference type="ARBA" id="ARBA00023264"/>
    </source>
</evidence>
<dbReference type="EC" id="2.7.7.41" evidence="6"/>
<dbReference type="PANTHER" id="PTHR46382:SF1">
    <property type="entry name" value="PHOSPHATIDATE CYTIDYLYLTRANSFERASE"/>
    <property type="match status" value="1"/>
</dbReference>
<proteinExistence type="inferred from homology"/>
<keyword evidence="16" id="KW-0594">Phospholipid biosynthesis</keyword>
<evidence type="ECO:0000256" key="18">
    <source>
        <dbReference type="ARBA" id="ARBA00029893"/>
    </source>
</evidence>
<keyword evidence="17" id="KW-1208">Phospholipid metabolism</keyword>
<comment type="pathway">
    <text evidence="3">Phospholipid metabolism; CDP-diacylglycerol biosynthesis; CDP-diacylglycerol from sn-glycerol 3-phosphate: step 3/3.</text>
</comment>
<keyword evidence="12 25" id="KW-0548">Nucleotidyltransferase</keyword>
<evidence type="ECO:0000256" key="8">
    <source>
        <dbReference type="ARBA" id="ARBA00022475"/>
    </source>
</evidence>
<dbReference type="EMBL" id="FOCQ01000024">
    <property type="protein sequence ID" value="SEN78949.1"/>
    <property type="molecule type" value="Genomic_DNA"/>
</dbReference>
<reference evidence="25 26" key="1">
    <citation type="submission" date="2016-10" db="EMBL/GenBank/DDBJ databases">
        <authorList>
            <person name="de Groot N.N."/>
        </authorList>
    </citation>
    <scope>NUCLEOTIDE SEQUENCE [LARGE SCALE GENOMIC DNA]</scope>
    <source>
        <strain evidence="25 26">DSM 46701</strain>
    </source>
</reference>
<comment type="catalytic activity">
    <reaction evidence="1">
        <text>a 1,2-diacyl-sn-glycero-3-phosphate + CTP + H(+) = a CDP-1,2-diacyl-sn-glycerol + diphosphate</text>
        <dbReference type="Rhea" id="RHEA:16229"/>
        <dbReference type="ChEBI" id="CHEBI:15378"/>
        <dbReference type="ChEBI" id="CHEBI:33019"/>
        <dbReference type="ChEBI" id="CHEBI:37563"/>
        <dbReference type="ChEBI" id="CHEBI:58332"/>
        <dbReference type="ChEBI" id="CHEBI:58608"/>
        <dbReference type="EC" id="2.7.7.41"/>
    </reaction>
</comment>
<keyword evidence="11 24" id="KW-0812">Transmembrane</keyword>
<keyword evidence="9" id="KW-0444">Lipid biosynthesis</keyword>
<organism evidence="25 26">
    <name type="scientific">Lihuaxuella thermophila</name>
    <dbReference type="NCBI Taxonomy" id="1173111"/>
    <lineage>
        <taxon>Bacteria</taxon>
        <taxon>Bacillati</taxon>
        <taxon>Bacillota</taxon>
        <taxon>Bacilli</taxon>
        <taxon>Bacillales</taxon>
        <taxon>Thermoactinomycetaceae</taxon>
        <taxon>Lihuaxuella</taxon>
    </lineage>
</organism>
<name>A0A1H8JDZ5_9BACL</name>
<keyword evidence="26" id="KW-1185">Reference proteome</keyword>
<evidence type="ECO:0000256" key="2">
    <source>
        <dbReference type="ARBA" id="ARBA00004651"/>
    </source>
</evidence>
<evidence type="ECO:0000256" key="3">
    <source>
        <dbReference type="ARBA" id="ARBA00005119"/>
    </source>
</evidence>
<feature type="transmembrane region" description="Helical" evidence="24">
    <location>
        <begin position="137"/>
        <end position="156"/>
    </location>
</feature>
<dbReference type="Pfam" id="PF01148">
    <property type="entry name" value="CTP_transf_1"/>
    <property type="match status" value="1"/>
</dbReference>
<evidence type="ECO:0000256" key="4">
    <source>
        <dbReference type="ARBA" id="ARBA00005189"/>
    </source>
</evidence>
<evidence type="ECO:0000256" key="10">
    <source>
        <dbReference type="ARBA" id="ARBA00022679"/>
    </source>
</evidence>
<comment type="similarity">
    <text evidence="5">Belongs to the CDS family.</text>
</comment>
<evidence type="ECO:0000256" key="14">
    <source>
        <dbReference type="ARBA" id="ARBA00023098"/>
    </source>
</evidence>
<evidence type="ECO:0000256" key="22">
    <source>
        <dbReference type="ARBA" id="ARBA00032743"/>
    </source>
</evidence>
<dbReference type="AlphaFoldDB" id="A0A1H8JDZ5"/>
<evidence type="ECO:0000256" key="6">
    <source>
        <dbReference type="ARBA" id="ARBA00012487"/>
    </source>
</evidence>
<dbReference type="GO" id="GO:0005886">
    <property type="term" value="C:plasma membrane"/>
    <property type="evidence" value="ECO:0007669"/>
    <property type="project" value="UniProtKB-SubCell"/>
</dbReference>
<feature type="transmembrane region" description="Helical" evidence="24">
    <location>
        <begin position="111"/>
        <end position="131"/>
    </location>
</feature>
<comment type="pathway">
    <text evidence="4">Lipid metabolism.</text>
</comment>
<feature type="transmembrane region" description="Helical" evidence="24">
    <location>
        <begin position="177"/>
        <end position="196"/>
    </location>
</feature>
<evidence type="ECO:0000256" key="7">
    <source>
        <dbReference type="ARBA" id="ARBA00019373"/>
    </source>
</evidence>
<evidence type="ECO:0000256" key="9">
    <source>
        <dbReference type="ARBA" id="ARBA00022516"/>
    </source>
</evidence>
<sequence length="265" mass="29579">MKQRIITGVLGAAGFLLLLMLGGWWFSGLLFVLAVIAFLEYAQMNRHHWKQPPVLIGIAVILYIFALGLSRQHVLPDSFLQDPDHIVWGLVLSSVWIVVSRNHFDIFQMAYLFVGAMYIGYGFSYMMQTIWKPHGLAFLLLVIFVTWANDSGAYFFGKRLGKRKLWPEISPNKTVEGSVAGIIFGMIMSVICFAFAPELGSMGKAVWLGIFISVVGQLGDLIESAWKRTTGVKDSGTMLPGHGGMLDRFDSLLFTFIVLHLTNLV</sequence>
<evidence type="ECO:0000256" key="23">
    <source>
        <dbReference type="ARBA" id="ARBA00033406"/>
    </source>
</evidence>
<evidence type="ECO:0000256" key="13">
    <source>
        <dbReference type="ARBA" id="ARBA00022989"/>
    </source>
</evidence>
<dbReference type="OrthoDB" id="9799199at2"/>
<evidence type="ECO:0000256" key="12">
    <source>
        <dbReference type="ARBA" id="ARBA00022695"/>
    </source>
</evidence>
<keyword evidence="13 24" id="KW-1133">Transmembrane helix</keyword>
<keyword evidence="8" id="KW-1003">Cell membrane</keyword>
<evidence type="ECO:0000256" key="1">
    <source>
        <dbReference type="ARBA" id="ARBA00001698"/>
    </source>
</evidence>
<dbReference type="PANTHER" id="PTHR46382">
    <property type="entry name" value="PHOSPHATIDATE CYTIDYLYLTRANSFERASE"/>
    <property type="match status" value="1"/>
</dbReference>
<feature type="transmembrane region" description="Helical" evidence="24">
    <location>
        <begin position="12"/>
        <end position="42"/>
    </location>
</feature>
<evidence type="ECO:0000256" key="11">
    <source>
        <dbReference type="ARBA" id="ARBA00022692"/>
    </source>
</evidence>
<dbReference type="RefSeq" id="WP_089973233.1">
    <property type="nucleotide sequence ID" value="NZ_FOCQ01000024.1"/>
</dbReference>
<evidence type="ECO:0000256" key="5">
    <source>
        <dbReference type="ARBA" id="ARBA00010185"/>
    </source>
</evidence>
<protein>
    <recommendedName>
        <fullName evidence="7">Phosphatidate cytidylyltransferase</fullName>
        <ecNumber evidence="6">2.7.7.41</ecNumber>
    </recommendedName>
    <alternativeName>
        <fullName evidence="20">CDP-DAG synthase</fullName>
    </alternativeName>
    <alternativeName>
        <fullName evidence="22">CDP-DG synthase</fullName>
    </alternativeName>
    <alternativeName>
        <fullName evidence="18">CDP-diacylglycerol synthase</fullName>
    </alternativeName>
    <alternativeName>
        <fullName evidence="21">CDP-diglyceride pyrophosphorylase</fullName>
    </alternativeName>
    <alternativeName>
        <fullName evidence="23">CDP-diglyceride synthase</fullName>
    </alternativeName>
    <alternativeName>
        <fullName evidence="19">CTP:phosphatidate cytidylyltransferase</fullName>
    </alternativeName>
</protein>
<evidence type="ECO:0000256" key="19">
    <source>
        <dbReference type="ARBA" id="ARBA00031825"/>
    </source>
</evidence>
<evidence type="ECO:0000313" key="25">
    <source>
        <dbReference type="EMBL" id="SEN78949.1"/>
    </source>
</evidence>
<feature type="transmembrane region" description="Helical" evidence="24">
    <location>
        <begin position="54"/>
        <end position="74"/>
    </location>
</feature>
<feature type="transmembrane region" description="Helical" evidence="24">
    <location>
        <begin position="202"/>
        <end position="222"/>
    </location>
</feature>
<evidence type="ECO:0000256" key="16">
    <source>
        <dbReference type="ARBA" id="ARBA00023209"/>
    </source>
</evidence>
<evidence type="ECO:0000256" key="20">
    <source>
        <dbReference type="ARBA" id="ARBA00032253"/>
    </source>
</evidence>
<keyword evidence="10 25" id="KW-0808">Transferase</keyword>
<dbReference type="GO" id="GO:0016024">
    <property type="term" value="P:CDP-diacylglycerol biosynthetic process"/>
    <property type="evidence" value="ECO:0007669"/>
    <property type="project" value="TreeGrafter"/>
</dbReference>
<feature type="transmembrane region" description="Helical" evidence="24">
    <location>
        <begin position="86"/>
        <end position="104"/>
    </location>
</feature>
<gene>
    <name evidence="25" type="ORF">SAMN05444955_12413</name>
</gene>
<dbReference type="Proteomes" id="UP000199695">
    <property type="component" value="Unassembled WGS sequence"/>
</dbReference>
<keyword evidence="14" id="KW-0443">Lipid metabolism</keyword>
<evidence type="ECO:0000256" key="21">
    <source>
        <dbReference type="ARBA" id="ARBA00032396"/>
    </source>
</evidence>
<comment type="subcellular location">
    <subcellularLocation>
        <location evidence="2">Cell membrane</location>
        <topology evidence="2">Multi-pass membrane protein</topology>
    </subcellularLocation>
</comment>
<dbReference type="STRING" id="1173111.SAMN05444955_12413"/>
<keyword evidence="15 24" id="KW-0472">Membrane</keyword>
<evidence type="ECO:0000256" key="24">
    <source>
        <dbReference type="SAM" id="Phobius"/>
    </source>
</evidence>
<evidence type="ECO:0000313" key="26">
    <source>
        <dbReference type="Proteomes" id="UP000199695"/>
    </source>
</evidence>
<dbReference type="GO" id="GO:0004605">
    <property type="term" value="F:phosphatidate cytidylyltransferase activity"/>
    <property type="evidence" value="ECO:0007669"/>
    <property type="project" value="UniProtKB-EC"/>
</dbReference>
<accession>A0A1H8JDZ5</accession>